<dbReference type="KEGG" id="psz:PSTAB_0198"/>
<evidence type="ECO:0000256" key="1">
    <source>
        <dbReference type="SAM" id="MobiDB-lite"/>
    </source>
</evidence>
<sequence length="42" mass="4469">MLAVPAKGSHGQSPVGFRKRRLGDSPSASLLLLCRCGVLSRF</sequence>
<gene>
    <name evidence="2" type="ordered locus">PSTAB_0198</name>
</gene>
<proteinExistence type="predicted"/>
<dbReference type="AlphaFoldDB" id="F8H542"/>
<protein>
    <submittedName>
        <fullName evidence="2">Uncharacterized protein</fullName>
    </submittedName>
</protein>
<evidence type="ECO:0000313" key="3">
    <source>
        <dbReference type="Proteomes" id="UP000008932"/>
    </source>
</evidence>
<evidence type="ECO:0000313" key="2">
    <source>
        <dbReference type="EMBL" id="AEJ03479.1"/>
    </source>
</evidence>
<reference evidence="2 3" key="1">
    <citation type="journal article" date="2011" name="J. Bacteriol.">
        <title>Complete Genome Sequence of the Type Strain Pseudomonas stutzeri CGMCC 1.1803.</title>
        <authorList>
            <person name="Chen M."/>
            <person name="Yan Y."/>
            <person name="Zhang W."/>
            <person name="Lu W."/>
            <person name="Wang J."/>
            <person name="Ping S."/>
            <person name="Lin M."/>
        </authorList>
    </citation>
    <scope>NUCLEOTIDE SEQUENCE [LARGE SCALE GENOMIC DNA]</scope>
    <source>
        <strain evidence="3">ATCC 17588 / DSM 5190 / CCUG 11256 / JCM 5965 / LMG 11199 / NCIMB 11358 / Stanier 221</strain>
    </source>
</reference>
<accession>A0A0H3YUB7</accession>
<feature type="region of interest" description="Disordered" evidence="1">
    <location>
        <begin position="1"/>
        <end position="22"/>
    </location>
</feature>
<reference evidence="3" key="3">
    <citation type="submission" date="2011-06" db="EMBL/GenBank/DDBJ databases">
        <title>Complete genome sequence of Pseudomonas stutzeri strain CGMCC 1.1803.</title>
        <authorList>
            <person name="Yan Y."/>
            <person name="Chen M."/>
            <person name="Lu W."/>
            <person name="Zhang W."/>
            <person name="Ping S."/>
            <person name="Lin M."/>
        </authorList>
    </citation>
    <scope>NUCLEOTIDE SEQUENCE [LARGE SCALE GENOMIC DNA]</scope>
    <source>
        <strain evidence="3">ATCC 17588 / DSM 5190 / CCUG 11256 / JCM 5965 / LMG 11199 / NCIMB 11358 / Stanier 221</strain>
    </source>
</reference>
<dbReference type="HOGENOM" id="CLU_3256752_0_0_6"/>
<dbReference type="EMBL" id="CP002881">
    <property type="protein sequence ID" value="AEJ03479.1"/>
    <property type="molecule type" value="Genomic_DNA"/>
</dbReference>
<reference key="2">
    <citation type="submission" date="2011-06" db="EMBL/GenBank/DDBJ databases">
        <title>Complete Genome Sequence of Pseudomonas stutzeri Strain CGMCC 1.1803.</title>
        <authorList>
            <person name="Yan Y."/>
            <person name="Chen M."/>
            <person name="Lu W."/>
            <person name="Zhang W."/>
            <person name="Ping S."/>
            <person name="Lin M."/>
        </authorList>
    </citation>
    <scope>NUCLEOTIDE SEQUENCE</scope>
    <source>
        <strain>ATCC 17588</strain>
    </source>
</reference>
<accession>F8H542</accession>
<organism evidence="2 3">
    <name type="scientific">Stutzerimonas stutzeri (strain ATCC 17588 / DSM 5190 / CCUG 11256 / JCM 5965 / LMG 11199 / NBRC 14165 / NCIMB 11358 / Stanier 221)</name>
    <name type="common">Pseudomonas stutzeri</name>
    <dbReference type="NCBI Taxonomy" id="96563"/>
    <lineage>
        <taxon>Bacteria</taxon>
        <taxon>Pseudomonadati</taxon>
        <taxon>Pseudomonadota</taxon>
        <taxon>Gammaproteobacteria</taxon>
        <taxon>Pseudomonadales</taxon>
        <taxon>Pseudomonadaceae</taxon>
        <taxon>Stutzerimonas</taxon>
    </lineage>
</organism>
<name>F8H542_STUS2</name>
<dbReference type="Proteomes" id="UP000008932">
    <property type="component" value="Chromosome"/>
</dbReference>